<evidence type="ECO:0000256" key="1">
    <source>
        <dbReference type="SAM" id="MobiDB-lite"/>
    </source>
</evidence>
<dbReference type="RefSeq" id="WP_368391607.1">
    <property type="nucleotide sequence ID" value="NZ_JBFRYC010000003.1"/>
</dbReference>
<keyword evidence="3" id="KW-1185">Reference proteome</keyword>
<reference evidence="2 3" key="1">
    <citation type="journal article" date="2011" name="Int. J. Syst. Evol. Microbiol.">
        <title>Zhongshania antarctica gen. nov., sp. nov. and Zhongshania guokunii sp. nov., gammaproteobacteria respectively isolated from coastal attached (fast) ice and surface seawater of the Antarctic.</title>
        <authorList>
            <person name="Li H.J."/>
            <person name="Zhang X.Y."/>
            <person name="Chen C.X."/>
            <person name="Zhang Y.J."/>
            <person name="Gao Z.M."/>
            <person name="Yu Y."/>
            <person name="Chen X.L."/>
            <person name="Chen B."/>
            <person name="Zhang Y.Z."/>
        </authorList>
    </citation>
    <scope>NUCLEOTIDE SEQUENCE [LARGE SCALE GENOMIC DNA]</scope>
    <source>
        <strain evidence="2 3">15-R06ZXC-3</strain>
    </source>
</reference>
<feature type="compositionally biased region" description="Polar residues" evidence="1">
    <location>
        <begin position="52"/>
        <end position="63"/>
    </location>
</feature>
<sequence>MTISSLSALSALTTSTARMPLAIATKTQSKMQTRPWGPLPIPPPGPPPEQASGDSSDSDSTLYESQFNALSIEDDSTDSTLLNANDQYLALLSEFS</sequence>
<name>A0ABV3TKZ5_9RHOB</name>
<gene>
    <name evidence="2" type="ORF">AB4874_08100</name>
</gene>
<protein>
    <submittedName>
        <fullName evidence="2">Uncharacterized protein</fullName>
    </submittedName>
</protein>
<evidence type="ECO:0000313" key="3">
    <source>
        <dbReference type="Proteomes" id="UP001557465"/>
    </source>
</evidence>
<feature type="compositionally biased region" description="Pro residues" evidence="1">
    <location>
        <begin position="37"/>
        <end position="49"/>
    </location>
</feature>
<proteinExistence type="predicted"/>
<dbReference type="Proteomes" id="UP001557465">
    <property type="component" value="Unassembled WGS sequence"/>
</dbReference>
<comment type="caution">
    <text evidence="2">The sequence shown here is derived from an EMBL/GenBank/DDBJ whole genome shotgun (WGS) entry which is preliminary data.</text>
</comment>
<feature type="region of interest" description="Disordered" evidence="1">
    <location>
        <begin position="20"/>
        <end position="63"/>
    </location>
</feature>
<evidence type="ECO:0000313" key="2">
    <source>
        <dbReference type="EMBL" id="MEX1661618.1"/>
    </source>
</evidence>
<accession>A0ABV3TKZ5</accession>
<dbReference type="EMBL" id="JBFRYC010000003">
    <property type="protein sequence ID" value="MEX1661618.1"/>
    <property type="molecule type" value="Genomic_DNA"/>
</dbReference>
<organism evidence="2 3">
    <name type="scientific">Thioclava arctica</name>
    <dbReference type="NCBI Taxonomy" id="3238301"/>
    <lineage>
        <taxon>Bacteria</taxon>
        <taxon>Pseudomonadati</taxon>
        <taxon>Pseudomonadota</taxon>
        <taxon>Alphaproteobacteria</taxon>
        <taxon>Rhodobacterales</taxon>
        <taxon>Paracoccaceae</taxon>
        <taxon>Thioclava</taxon>
    </lineage>
</organism>